<dbReference type="RefSeq" id="WP_406765920.1">
    <property type="nucleotide sequence ID" value="NZ_JBJHZY010000003.1"/>
</dbReference>
<gene>
    <name evidence="1" type="ORF">ACJDUH_14480</name>
</gene>
<evidence type="ECO:0000313" key="1">
    <source>
        <dbReference type="EMBL" id="MFL0269292.1"/>
    </source>
</evidence>
<dbReference type="Proteomes" id="UP001623661">
    <property type="component" value="Unassembled WGS sequence"/>
</dbReference>
<proteinExistence type="predicted"/>
<accession>A0ABW8TUK3</accession>
<evidence type="ECO:0000313" key="2">
    <source>
        <dbReference type="Proteomes" id="UP001623661"/>
    </source>
</evidence>
<name>A0ABW8TUK3_9CLOT</name>
<dbReference type="EMBL" id="JBJHZY010000003">
    <property type="protein sequence ID" value="MFL0269292.1"/>
    <property type="molecule type" value="Genomic_DNA"/>
</dbReference>
<organism evidence="1 2">
    <name type="scientific">Candidatus Clostridium radicumherbarum</name>
    <dbReference type="NCBI Taxonomy" id="3381662"/>
    <lineage>
        <taxon>Bacteria</taxon>
        <taxon>Bacillati</taxon>
        <taxon>Bacillota</taxon>
        <taxon>Clostridia</taxon>
        <taxon>Eubacteriales</taxon>
        <taxon>Clostridiaceae</taxon>
        <taxon>Clostridium</taxon>
    </lineage>
</organism>
<keyword evidence="2" id="KW-1185">Reference proteome</keyword>
<protein>
    <submittedName>
        <fullName evidence="1">Uncharacterized protein</fullName>
    </submittedName>
</protein>
<comment type="caution">
    <text evidence="1">The sequence shown here is derived from an EMBL/GenBank/DDBJ whole genome shotgun (WGS) entry which is preliminary data.</text>
</comment>
<reference evidence="1 2" key="1">
    <citation type="submission" date="2024-11" db="EMBL/GenBank/DDBJ databases">
        <authorList>
            <person name="Heng Y.C."/>
            <person name="Lim A.C.H."/>
            <person name="Lee J.K.Y."/>
            <person name="Kittelmann S."/>
        </authorList>
    </citation>
    <scope>NUCLEOTIDE SEQUENCE [LARGE SCALE GENOMIC DNA]</scope>
    <source>
        <strain evidence="1 2">WILCCON 0202</strain>
    </source>
</reference>
<sequence length="132" mass="15790">MTRHREIPFLDIIEIKRDEIGAYAKINVILEDGRLVIRWGLDNFTFPYIKDAFSARCFDIMPGVAYKHRLLIQYAVKNNDGVKEFYTYIECIQNKKRKDVEFRCSEYFASNLQWFSKIKNIHELSSIEWKDV</sequence>